<comment type="caution">
    <text evidence="3">The sequence shown here is derived from an EMBL/GenBank/DDBJ whole genome shotgun (WGS) entry which is preliminary data.</text>
</comment>
<dbReference type="EMBL" id="ATAY01000039">
    <property type="protein sequence ID" value="EPR11502.1"/>
    <property type="molecule type" value="Genomic_DNA"/>
</dbReference>
<evidence type="ECO:0000259" key="2">
    <source>
        <dbReference type="Pfam" id="PF19701"/>
    </source>
</evidence>
<dbReference type="InterPro" id="IPR045679">
    <property type="entry name" value="DUF6199"/>
</dbReference>
<feature type="transmembrane region" description="Helical" evidence="1">
    <location>
        <begin position="6"/>
        <end position="31"/>
    </location>
</feature>
<dbReference type="RefSeq" id="WP_020815879.1">
    <property type="nucleotide sequence ID" value="NZ_ATAY01000039.1"/>
</dbReference>
<sequence>MPKGVMIFPVIIIGLIFTIGLLNVICPKLLWKTFESWKATKEPSNAYFISRRIAGIIIILILVAMFLFPYIMSKQ</sequence>
<evidence type="ECO:0000313" key="3">
    <source>
        <dbReference type="EMBL" id="EPR11502.1"/>
    </source>
</evidence>
<feature type="domain" description="DUF6199" evidence="2">
    <location>
        <begin position="14"/>
        <end position="68"/>
    </location>
</feature>
<dbReference type="STRING" id="1330534.L323_11910"/>
<keyword evidence="1" id="KW-1133">Transmembrane helix</keyword>
<accession>U4R1T8</accession>
<keyword evidence="1" id="KW-0472">Membrane</keyword>
<feature type="transmembrane region" description="Helical" evidence="1">
    <location>
        <begin position="52"/>
        <end position="72"/>
    </location>
</feature>
<evidence type="ECO:0000256" key="1">
    <source>
        <dbReference type="SAM" id="Phobius"/>
    </source>
</evidence>
<reference evidence="3 4" key="1">
    <citation type="journal article" date="2013" name="Genome Announc.">
        <title>Draft Genome Sequence of the Cellulolytic Bacterium Clostridium papyrosolvens C7 (ATCC 700395).</title>
        <authorList>
            <person name="Zepeda V."/>
            <person name="Dassa B."/>
            <person name="Borovok I."/>
            <person name="Lamed R."/>
            <person name="Bayer E.A."/>
            <person name="Cate J.H."/>
        </authorList>
    </citation>
    <scope>NUCLEOTIDE SEQUENCE [LARGE SCALE GENOMIC DNA]</scope>
    <source>
        <strain evidence="3 4">C7</strain>
    </source>
</reference>
<keyword evidence="1" id="KW-0812">Transmembrane</keyword>
<organism evidence="3 4">
    <name type="scientific">Ruminiclostridium papyrosolvens C7</name>
    <dbReference type="NCBI Taxonomy" id="1330534"/>
    <lineage>
        <taxon>Bacteria</taxon>
        <taxon>Bacillati</taxon>
        <taxon>Bacillota</taxon>
        <taxon>Clostridia</taxon>
        <taxon>Eubacteriales</taxon>
        <taxon>Oscillospiraceae</taxon>
        <taxon>Ruminiclostridium</taxon>
    </lineage>
</organism>
<protein>
    <recommendedName>
        <fullName evidence="2">DUF6199 domain-containing protein</fullName>
    </recommendedName>
</protein>
<dbReference type="Proteomes" id="UP000016860">
    <property type="component" value="Unassembled WGS sequence"/>
</dbReference>
<dbReference type="AlphaFoldDB" id="U4R1T8"/>
<dbReference type="PATRIC" id="fig|1330534.3.peg.2378"/>
<name>U4R1T8_9FIRM</name>
<evidence type="ECO:0000313" key="4">
    <source>
        <dbReference type="Proteomes" id="UP000016860"/>
    </source>
</evidence>
<gene>
    <name evidence="3" type="ORF">L323_11910</name>
</gene>
<dbReference type="Pfam" id="PF19701">
    <property type="entry name" value="DUF6199"/>
    <property type="match status" value="1"/>
</dbReference>
<proteinExistence type="predicted"/>